<dbReference type="SMART" id="SM00671">
    <property type="entry name" value="SEL1"/>
    <property type="match status" value="2"/>
</dbReference>
<reference evidence="2" key="1">
    <citation type="submission" date="2025-08" db="UniProtKB">
        <authorList>
            <consortium name="RefSeq"/>
        </authorList>
    </citation>
    <scope>IDENTIFICATION</scope>
</reference>
<name>A0AAJ7E323_9HYME</name>
<evidence type="ECO:0000313" key="1">
    <source>
        <dbReference type="Proteomes" id="UP000695007"/>
    </source>
</evidence>
<organism evidence="1 2">
    <name type="scientific">Ceratosolen solmsi marchali</name>
    <dbReference type="NCBI Taxonomy" id="326594"/>
    <lineage>
        <taxon>Eukaryota</taxon>
        <taxon>Metazoa</taxon>
        <taxon>Ecdysozoa</taxon>
        <taxon>Arthropoda</taxon>
        <taxon>Hexapoda</taxon>
        <taxon>Insecta</taxon>
        <taxon>Pterygota</taxon>
        <taxon>Neoptera</taxon>
        <taxon>Endopterygota</taxon>
        <taxon>Hymenoptera</taxon>
        <taxon>Apocrita</taxon>
        <taxon>Proctotrupomorpha</taxon>
        <taxon>Chalcidoidea</taxon>
        <taxon>Agaonidae</taxon>
        <taxon>Agaoninae</taxon>
        <taxon>Ceratosolen</taxon>
    </lineage>
</organism>
<dbReference type="SUPFAM" id="SSF81901">
    <property type="entry name" value="HCP-like"/>
    <property type="match status" value="1"/>
</dbReference>
<dbReference type="InterPro" id="IPR052748">
    <property type="entry name" value="ISR_Activator"/>
</dbReference>
<accession>A0AAJ7E323</accession>
<dbReference type="PANTHER" id="PTHR45011">
    <property type="entry name" value="DAP3-BINDING CELL DEATH ENHANCER 1"/>
    <property type="match status" value="1"/>
</dbReference>
<dbReference type="Gene3D" id="1.25.40.10">
    <property type="entry name" value="Tetratricopeptide repeat domain"/>
    <property type="match status" value="1"/>
</dbReference>
<gene>
    <name evidence="2" type="primary">LOC105368655</name>
</gene>
<dbReference type="InterPro" id="IPR006597">
    <property type="entry name" value="Sel1-like"/>
</dbReference>
<dbReference type="Pfam" id="PF08238">
    <property type="entry name" value="Sel1"/>
    <property type="match status" value="2"/>
</dbReference>
<dbReference type="PANTHER" id="PTHR45011:SF1">
    <property type="entry name" value="DAP3-BINDING CELL DEATH ENHANCER 1"/>
    <property type="match status" value="1"/>
</dbReference>
<keyword evidence="1" id="KW-1185">Reference proteome</keyword>
<protein>
    <submittedName>
        <fullName evidence="2">Uncharacterized protein LOC105368655</fullName>
    </submittedName>
</protein>
<dbReference type="InterPro" id="IPR011990">
    <property type="entry name" value="TPR-like_helical_dom_sf"/>
</dbReference>
<evidence type="ECO:0000313" key="2">
    <source>
        <dbReference type="RefSeq" id="XP_011506021.1"/>
    </source>
</evidence>
<dbReference type="Proteomes" id="UP000695007">
    <property type="component" value="Unplaced"/>
</dbReference>
<dbReference type="AlphaFoldDB" id="A0AAJ7E323"/>
<sequence>MWKSVTRSIRESLERRTCRTNVYSQSTPDGNGNGNNIEQREFFTPIVVSSISHDYFGSTKQSGPQDNDEQNNYNAKFTWLNAVSWSSFLAAGFVVCQSLCLNRKLFEIDNKNLEKWRNKFLLYPQNQVPTLFSNFELPQPNQILVLSNKTKEYKSTTKILNVTDLNVQELYGPFTTHILPINNESNETEDTAETLNNDLDVHTLYGPITAEEAFEKAASEFSYTHKAIMGDLELRCGSQALEEKRYEDAIKHFIIGTKLSSTGSMFNLALCYELGLGTTVDFVKAVKYYKKAAKKGHIDAIYNLGVFYAQGKGGLKMNRNIARQLFTKAAKKGQIEALKALQLEESLKKHSDLIEKSKYNLKLKIENSIKKNVLTTLKNYDSDLTCLSEEVKSDKFRISLDENINSENSTNIFSTPSEENSYPFNVAWRVQAKNQWLINTKVGQWETRGTSSIKSSLI</sequence>
<proteinExistence type="predicted"/>
<dbReference type="KEGG" id="csol:105368655"/>
<dbReference type="GeneID" id="105368655"/>
<dbReference type="RefSeq" id="XP_011506021.1">
    <property type="nucleotide sequence ID" value="XM_011507719.1"/>
</dbReference>